<feature type="domain" description="Sphingomyelin phosphodiesterase C-terminal" evidence="11">
    <location>
        <begin position="218"/>
        <end position="356"/>
    </location>
</feature>
<dbReference type="InParanoid" id="A0A6J2W384"/>
<dbReference type="Proteomes" id="UP000504632">
    <property type="component" value="Chromosome 8"/>
</dbReference>
<dbReference type="GO" id="GO:0046872">
    <property type="term" value="F:metal ion binding"/>
    <property type="evidence" value="ECO:0007669"/>
    <property type="project" value="UniProtKB-KW"/>
</dbReference>
<keyword evidence="6" id="KW-0732">Signal</keyword>
<organism evidence="12 13">
    <name type="scientific">Chanos chanos</name>
    <name type="common">Milkfish</name>
    <name type="synonym">Mugil chanos</name>
    <dbReference type="NCBI Taxonomy" id="29144"/>
    <lineage>
        <taxon>Eukaryota</taxon>
        <taxon>Metazoa</taxon>
        <taxon>Chordata</taxon>
        <taxon>Craniata</taxon>
        <taxon>Vertebrata</taxon>
        <taxon>Euteleostomi</taxon>
        <taxon>Actinopterygii</taxon>
        <taxon>Neopterygii</taxon>
        <taxon>Teleostei</taxon>
        <taxon>Ostariophysi</taxon>
        <taxon>Gonorynchiformes</taxon>
        <taxon>Chanidae</taxon>
        <taxon>Chanos</taxon>
    </lineage>
</organism>
<dbReference type="InterPro" id="IPR041805">
    <property type="entry name" value="ASMase/PPN1_MPP"/>
</dbReference>
<keyword evidence="5" id="KW-0479">Metal-binding</keyword>
<evidence type="ECO:0000313" key="13">
    <source>
        <dbReference type="RefSeq" id="XP_030638672.1"/>
    </source>
</evidence>
<dbReference type="InterPro" id="IPR004843">
    <property type="entry name" value="Calcineurin-like_PHP"/>
</dbReference>
<keyword evidence="9" id="KW-0325">Glycoprotein</keyword>
<dbReference type="PANTHER" id="PTHR10340">
    <property type="entry name" value="SPHINGOMYELIN PHOSPHODIESTERASE"/>
    <property type="match status" value="1"/>
</dbReference>
<evidence type="ECO:0000256" key="2">
    <source>
        <dbReference type="ARBA" id="ARBA00004613"/>
    </source>
</evidence>
<dbReference type="Gene3D" id="3.60.21.10">
    <property type="match status" value="1"/>
</dbReference>
<dbReference type="Pfam" id="PF00149">
    <property type="entry name" value="Metallophos"/>
    <property type="match status" value="1"/>
</dbReference>
<dbReference type="AlphaFoldDB" id="A0A6J2W384"/>
<evidence type="ECO:0000259" key="11">
    <source>
        <dbReference type="Pfam" id="PF19272"/>
    </source>
</evidence>
<dbReference type="InterPro" id="IPR045473">
    <property type="entry name" value="ASM_C"/>
</dbReference>
<keyword evidence="8" id="KW-0862">Zinc</keyword>
<accession>A0A6J2W384</accession>
<evidence type="ECO:0000256" key="6">
    <source>
        <dbReference type="ARBA" id="ARBA00022729"/>
    </source>
</evidence>
<protein>
    <submittedName>
        <fullName evidence="13">Acid sphingomyelinase-like phosphodiesterase 3b</fullName>
    </submittedName>
</protein>
<name>A0A6J2W384_CHACN</name>
<evidence type="ECO:0000256" key="1">
    <source>
        <dbReference type="ARBA" id="ARBA00001947"/>
    </source>
</evidence>
<evidence type="ECO:0000313" key="12">
    <source>
        <dbReference type="Proteomes" id="UP000504632"/>
    </source>
</evidence>
<keyword evidence="4" id="KW-0964">Secreted</keyword>
<evidence type="ECO:0000256" key="8">
    <source>
        <dbReference type="ARBA" id="ARBA00022833"/>
    </source>
</evidence>
<dbReference type="CTD" id="27293"/>
<comment type="cofactor">
    <cofactor evidence="1">
        <name>Zn(2+)</name>
        <dbReference type="ChEBI" id="CHEBI:29105"/>
    </cofactor>
</comment>
<dbReference type="OrthoDB" id="348678at2759"/>
<dbReference type="GO" id="GO:0008081">
    <property type="term" value="F:phosphoric diester hydrolase activity"/>
    <property type="evidence" value="ECO:0007669"/>
    <property type="project" value="TreeGrafter"/>
</dbReference>
<feature type="domain" description="Calcineurin-like phosphoesterase" evidence="10">
    <location>
        <begin position="9"/>
        <end position="205"/>
    </location>
</feature>
<keyword evidence="7" id="KW-0378">Hydrolase</keyword>
<evidence type="ECO:0000256" key="5">
    <source>
        <dbReference type="ARBA" id="ARBA00022723"/>
    </source>
</evidence>
<reference evidence="13" key="1">
    <citation type="submission" date="2025-08" db="UniProtKB">
        <authorList>
            <consortium name="RefSeq"/>
        </authorList>
    </citation>
    <scope>IDENTIFICATION</scope>
</reference>
<dbReference type="GeneID" id="115819249"/>
<evidence type="ECO:0000256" key="4">
    <source>
        <dbReference type="ARBA" id="ARBA00022525"/>
    </source>
</evidence>
<evidence type="ECO:0000259" key="10">
    <source>
        <dbReference type="Pfam" id="PF00149"/>
    </source>
</evidence>
<dbReference type="RefSeq" id="XP_030638672.1">
    <property type="nucleotide sequence ID" value="XM_030782812.1"/>
</dbReference>
<keyword evidence="12" id="KW-1185">Reference proteome</keyword>
<comment type="subcellular location">
    <subcellularLocation>
        <location evidence="2">Secreted</location>
    </subcellularLocation>
</comment>
<dbReference type="PANTHER" id="PTHR10340:SF25">
    <property type="entry name" value="ACID SPHINGOMYELINASE-LIKE PHOSPHODIESTERASE 3B"/>
    <property type="match status" value="1"/>
</dbReference>
<dbReference type="SUPFAM" id="SSF56300">
    <property type="entry name" value="Metallo-dependent phosphatases"/>
    <property type="match status" value="1"/>
</dbReference>
<dbReference type="Pfam" id="PF19272">
    <property type="entry name" value="ASMase_C"/>
    <property type="match status" value="1"/>
</dbReference>
<sequence>MYAMKNILPDPDFIVWTGDDTPHVPNEDLGEEAVLSIIGNLTTIIKELFPKTKVYAALGNHDYHPKSQLPPTQSNIYEQVGKLWQDWLEPGSQNTFKAGGYYTEKLLNRNGFRVLVLNTNLYYDQNKVTANLPDPADQFSWTDQMLTEAAKNNEKVYIVGHVPPGFFEKKRSKPWFQPQFNKRYLELIQKHHAVILGQFFGHHHTDSFRMFYSPDGVPISVMFLTPGVTPWKTTLPGVVNGANNPGIRVFEYDPNTLVVKDMVTYYLNLTYANLAQARWEKEYRLTEAFQVSDASTASMHGVLGRIAEDRCYLQKYYEYNSVSYDLSECDANCRIDHVCAIREVDFERFEQCVVKEGVSSLCPTVLSVLVSMVLGLWVSY</sequence>
<evidence type="ECO:0000256" key="3">
    <source>
        <dbReference type="ARBA" id="ARBA00008234"/>
    </source>
</evidence>
<evidence type="ECO:0000256" key="7">
    <source>
        <dbReference type="ARBA" id="ARBA00022801"/>
    </source>
</evidence>
<proteinExistence type="inferred from homology"/>
<evidence type="ECO:0000256" key="9">
    <source>
        <dbReference type="ARBA" id="ARBA00023180"/>
    </source>
</evidence>
<dbReference type="InterPro" id="IPR029052">
    <property type="entry name" value="Metallo-depent_PP-like"/>
</dbReference>
<comment type="similarity">
    <text evidence="3">Belongs to the acid sphingomyelinase family.</text>
</comment>
<dbReference type="CDD" id="cd00842">
    <property type="entry name" value="MPP_ASMase"/>
    <property type="match status" value="1"/>
</dbReference>
<dbReference type="FunFam" id="3.60.21.10:FF:000143">
    <property type="entry name" value="Acid sphingomyelinase-like phosphodiesterase"/>
    <property type="match status" value="1"/>
</dbReference>
<dbReference type="GO" id="GO:0005615">
    <property type="term" value="C:extracellular space"/>
    <property type="evidence" value="ECO:0007669"/>
    <property type="project" value="TreeGrafter"/>
</dbReference>
<gene>
    <name evidence="13" type="primary">smpdl3b</name>
</gene>